<evidence type="ECO:0000313" key="2">
    <source>
        <dbReference type="Proteomes" id="UP001303324"/>
    </source>
</evidence>
<reference evidence="1 2" key="1">
    <citation type="submission" date="2023-09" db="EMBL/GenBank/DDBJ databases">
        <title>Microbial mechanism of fulvic acid promoting antimony reduction mineralization in rice fields.</title>
        <authorList>
            <person name="Chen G."/>
            <person name="Lan J."/>
        </authorList>
    </citation>
    <scope>NUCLEOTIDE SEQUENCE [LARGE SCALE GENOMIC DNA]</scope>
    <source>
        <strain evidence="1 2">PS1</strain>
    </source>
</reference>
<organism evidence="1 2">
    <name type="scientific">Mesobacillus jeotgali</name>
    <dbReference type="NCBI Taxonomy" id="129985"/>
    <lineage>
        <taxon>Bacteria</taxon>
        <taxon>Bacillati</taxon>
        <taxon>Bacillota</taxon>
        <taxon>Bacilli</taxon>
        <taxon>Bacillales</taxon>
        <taxon>Bacillaceae</taxon>
        <taxon>Mesobacillus</taxon>
    </lineage>
</organism>
<accession>A0ABY9VQF0</accession>
<dbReference type="RefSeq" id="WP_311075898.1">
    <property type="nucleotide sequence ID" value="NZ_CP134494.1"/>
</dbReference>
<name>A0ABY9VQF0_9BACI</name>
<evidence type="ECO:0000313" key="1">
    <source>
        <dbReference type="EMBL" id="WNF24880.1"/>
    </source>
</evidence>
<dbReference type="Proteomes" id="UP001303324">
    <property type="component" value="Chromosome"/>
</dbReference>
<gene>
    <name evidence="1" type="ORF">RH061_10510</name>
</gene>
<keyword evidence="2" id="KW-1185">Reference proteome</keyword>
<dbReference type="EMBL" id="CP134494">
    <property type="protein sequence ID" value="WNF24880.1"/>
    <property type="molecule type" value="Genomic_DNA"/>
</dbReference>
<protein>
    <submittedName>
        <fullName evidence="1">Uncharacterized protein</fullName>
    </submittedName>
</protein>
<sequence>MKKLKLVAILFIGLLIGILLYLDARSLDLDSSDLPVNEQLAITISQRYLAGFWTHPVKLHLTPYEGKNVEETAETYIVEMIDERDTPLCKVYQIVVEKDTGKVLDKEEKDYCH</sequence>
<proteinExistence type="predicted"/>